<dbReference type="GO" id="GO:0016301">
    <property type="term" value="F:kinase activity"/>
    <property type="evidence" value="ECO:0007669"/>
    <property type="project" value="UniProtKB-KW"/>
</dbReference>
<evidence type="ECO:0000256" key="8">
    <source>
        <dbReference type="ARBA" id="ARBA00022989"/>
    </source>
</evidence>
<feature type="transmembrane region" description="Helical" evidence="11">
    <location>
        <begin position="20"/>
        <end position="43"/>
    </location>
</feature>
<dbReference type="SMART" id="SM00304">
    <property type="entry name" value="HAMP"/>
    <property type="match status" value="1"/>
</dbReference>
<proteinExistence type="predicted"/>
<evidence type="ECO:0000313" key="15">
    <source>
        <dbReference type="Proteomes" id="UP000805614"/>
    </source>
</evidence>
<keyword evidence="6 11" id="KW-0812">Transmembrane</keyword>
<dbReference type="InterPro" id="IPR036890">
    <property type="entry name" value="HATPase_C_sf"/>
</dbReference>
<evidence type="ECO:0000256" key="4">
    <source>
        <dbReference type="ARBA" id="ARBA00022553"/>
    </source>
</evidence>
<dbReference type="SMART" id="SM00387">
    <property type="entry name" value="HATPase_c"/>
    <property type="match status" value="1"/>
</dbReference>
<reference evidence="14 15" key="1">
    <citation type="submission" date="2020-06" db="EMBL/GenBank/DDBJ databases">
        <title>Actinomadura xiongansis sp. nov., isolated from soil of Baiyangdian.</title>
        <authorList>
            <person name="Zhang X."/>
        </authorList>
    </citation>
    <scope>NUCLEOTIDE SEQUENCE [LARGE SCALE GENOMIC DNA]</scope>
    <source>
        <strain evidence="14 15">HBUM206468</strain>
    </source>
</reference>
<dbReference type="InterPro" id="IPR050428">
    <property type="entry name" value="TCS_sensor_his_kinase"/>
</dbReference>
<protein>
    <recommendedName>
        <fullName evidence="3">histidine kinase</fullName>
        <ecNumber evidence="3">2.7.13.3</ecNumber>
    </recommendedName>
</protein>
<dbReference type="SUPFAM" id="SSF158472">
    <property type="entry name" value="HAMP domain-like"/>
    <property type="match status" value="1"/>
</dbReference>
<dbReference type="Gene3D" id="3.30.565.10">
    <property type="entry name" value="Histidine kinase-like ATPase, C-terminal domain"/>
    <property type="match status" value="1"/>
</dbReference>
<dbReference type="Pfam" id="PF00672">
    <property type="entry name" value="HAMP"/>
    <property type="match status" value="1"/>
</dbReference>
<evidence type="ECO:0000256" key="3">
    <source>
        <dbReference type="ARBA" id="ARBA00012438"/>
    </source>
</evidence>
<evidence type="ECO:0000259" key="13">
    <source>
        <dbReference type="PROSITE" id="PS50885"/>
    </source>
</evidence>
<dbReference type="InterPro" id="IPR003660">
    <property type="entry name" value="HAMP_dom"/>
</dbReference>
<dbReference type="SMART" id="SM00388">
    <property type="entry name" value="HisKA"/>
    <property type="match status" value="1"/>
</dbReference>
<dbReference type="InterPro" id="IPR036097">
    <property type="entry name" value="HisK_dim/P_sf"/>
</dbReference>
<evidence type="ECO:0000256" key="10">
    <source>
        <dbReference type="ARBA" id="ARBA00023136"/>
    </source>
</evidence>
<dbReference type="CDD" id="cd00082">
    <property type="entry name" value="HisKA"/>
    <property type="match status" value="1"/>
</dbReference>
<keyword evidence="9" id="KW-0902">Two-component regulatory system</keyword>
<dbReference type="InterPro" id="IPR004358">
    <property type="entry name" value="Sig_transdc_His_kin-like_C"/>
</dbReference>
<evidence type="ECO:0000256" key="6">
    <source>
        <dbReference type="ARBA" id="ARBA00022692"/>
    </source>
</evidence>
<dbReference type="InterPro" id="IPR003594">
    <property type="entry name" value="HATPase_dom"/>
</dbReference>
<dbReference type="EMBL" id="JABVEC010000022">
    <property type="protein sequence ID" value="MBC6468855.1"/>
    <property type="molecule type" value="Genomic_DNA"/>
</dbReference>
<feature type="domain" description="HAMP" evidence="13">
    <location>
        <begin position="183"/>
        <end position="236"/>
    </location>
</feature>
<dbReference type="SUPFAM" id="SSF55874">
    <property type="entry name" value="ATPase domain of HSP90 chaperone/DNA topoisomerase II/histidine kinase"/>
    <property type="match status" value="1"/>
</dbReference>
<dbReference type="PRINTS" id="PR00344">
    <property type="entry name" value="BCTRLSENSOR"/>
</dbReference>
<dbReference type="CDD" id="cd06225">
    <property type="entry name" value="HAMP"/>
    <property type="match status" value="1"/>
</dbReference>
<dbReference type="Pfam" id="PF02518">
    <property type="entry name" value="HATPase_c"/>
    <property type="match status" value="1"/>
</dbReference>
<dbReference type="RefSeq" id="WP_187245910.1">
    <property type="nucleotide sequence ID" value="NZ_BAAAOK010000001.1"/>
</dbReference>
<evidence type="ECO:0000256" key="11">
    <source>
        <dbReference type="SAM" id="Phobius"/>
    </source>
</evidence>
<keyword evidence="10 11" id="KW-0472">Membrane</keyword>
<dbReference type="Proteomes" id="UP000805614">
    <property type="component" value="Unassembled WGS sequence"/>
</dbReference>
<evidence type="ECO:0000256" key="1">
    <source>
        <dbReference type="ARBA" id="ARBA00000085"/>
    </source>
</evidence>
<sequence length="456" mass="48412">MADDKADTSAARSGTVRVRLTLAAVAVVGLALVAGAIGLVFVLESTLTNEVHSAAGSRARDVAAFLNSGGEPESAAAGAERDDEQFVQILDARGRVVVSSPDAAGPAAVTRLRPGRSARVKTPVDDDAFLAVAAGTEDGRFTVIVGRALTGVADSTQIVTRLLLIGVPPLLLVVAFTAWTMVGRALAPVEAIRREVDEISAAALHRRVPEPARTDEIGRLATTMNRMLDRLERAQASQRRFVSDASHELRSPVASIRQHAEVALAHPGRAITGELAQTVLAEGLRVQRLVDDLLLLTRADEHTLRVARRPVDLDDLVFEEARRLRAANTLRIDSSGVSAARVDGDAMGLRRVLRNLADNAARHARHRVAFTLTEADGRVLLTVDDDGPGIPEEERQRVLERFVRLDDARTRDEGGSGLGLAIVAELVAAHGGTFTLTGSDLGGARARVVLPRTGSG</sequence>
<dbReference type="InterPro" id="IPR003661">
    <property type="entry name" value="HisK_dim/P_dom"/>
</dbReference>
<evidence type="ECO:0000259" key="12">
    <source>
        <dbReference type="PROSITE" id="PS50109"/>
    </source>
</evidence>
<keyword evidence="7 14" id="KW-0418">Kinase</keyword>
<gene>
    <name evidence="14" type="ORF">HKK74_25675</name>
</gene>
<keyword evidence="15" id="KW-1185">Reference proteome</keyword>
<dbReference type="PROSITE" id="PS50885">
    <property type="entry name" value="HAMP"/>
    <property type="match status" value="1"/>
</dbReference>
<name>A0ABR7LVS7_9ACTN</name>
<dbReference type="PROSITE" id="PS50109">
    <property type="entry name" value="HIS_KIN"/>
    <property type="match status" value="1"/>
</dbReference>
<keyword evidence="5" id="KW-0808">Transferase</keyword>
<feature type="domain" description="Histidine kinase" evidence="12">
    <location>
        <begin position="244"/>
        <end position="454"/>
    </location>
</feature>
<comment type="catalytic activity">
    <reaction evidence="1">
        <text>ATP + protein L-histidine = ADP + protein N-phospho-L-histidine.</text>
        <dbReference type="EC" id="2.7.13.3"/>
    </reaction>
</comment>
<dbReference type="Gene3D" id="1.10.287.130">
    <property type="match status" value="1"/>
</dbReference>
<evidence type="ECO:0000256" key="2">
    <source>
        <dbReference type="ARBA" id="ARBA00004236"/>
    </source>
</evidence>
<keyword evidence="4" id="KW-0597">Phosphoprotein</keyword>
<evidence type="ECO:0000256" key="7">
    <source>
        <dbReference type="ARBA" id="ARBA00022777"/>
    </source>
</evidence>
<dbReference type="PANTHER" id="PTHR45436">
    <property type="entry name" value="SENSOR HISTIDINE KINASE YKOH"/>
    <property type="match status" value="1"/>
</dbReference>
<dbReference type="PANTHER" id="PTHR45436:SF5">
    <property type="entry name" value="SENSOR HISTIDINE KINASE TRCS"/>
    <property type="match status" value="1"/>
</dbReference>
<dbReference type="SUPFAM" id="SSF47384">
    <property type="entry name" value="Homodimeric domain of signal transducing histidine kinase"/>
    <property type="match status" value="1"/>
</dbReference>
<dbReference type="Gene3D" id="6.10.340.10">
    <property type="match status" value="1"/>
</dbReference>
<dbReference type="InterPro" id="IPR005467">
    <property type="entry name" value="His_kinase_dom"/>
</dbReference>
<accession>A0ABR7LVS7</accession>
<evidence type="ECO:0000313" key="14">
    <source>
        <dbReference type="EMBL" id="MBC6468855.1"/>
    </source>
</evidence>
<comment type="subcellular location">
    <subcellularLocation>
        <location evidence="2">Cell membrane</location>
    </subcellularLocation>
</comment>
<comment type="caution">
    <text evidence="14">The sequence shown here is derived from an EMBL/GenBank/DDBJ whole genome shotgun (WGS) entry which is preliminary data.</text>
</comment>
<evidence type="ECO:0000256" key="5">
    <source>
        <dbReference type="ARBA" id="ARBA00022679"/>
    </source>
</evidence>
<keyword evidence="8 11" id="KW-1133">Transmembrane helix</keyword>
<feature type="transmembrane region" description="Helical" evidence="11">
    <location>
        <begin position="162"/>
        <end position="182"/>
    </location>
</feature>
<dbReference type="Pfam" id="PF00512">
    <property type="entry name" value="HisKA"/>
    <property type="match status" value="1"/>
</dbReference>
<evidence type="ECO:0000256" key="9">
    <source>
        <dbReference type="ARBA" id="ARBA00023012"/>
    </source>
</evidence>
<organism evidence="14 15">
    <name type="scientific">Actinomadura alba</name>
    <dbReference type="NCBI Taxonomy" id="406431"/>
    <lineage>
        <taxon>Bacteria</taxon>
        <taxon>Bacillati</taxon>
        <taxon>Actinomycetota</taxon>
        <taxon>Actinomycetes</taxon>
        <taxon>Streptosporangiales</taxon>
        <taxon>Thermomonosporaceae</taxon>
        <taxon>Actinomadura</taxon>
    </lineage>
</organism>
<dbReference type="EC" id="2.7.13.3" evidence="3"/>